<dbReference type="AlphaFoldDB" id="A0A3B0YE09"/>
<reference evidence="1" key="1">
    <citation type="submission" date="2018-06" db="EMBL/GenBank/DDBJ databases">
        <authorList>
            <person name="Zhirakovskaya E."/>
        </authorList>
    </citation>
    <scope>NUCLEOTIDE SEQUENCE</scope>
</reference>
<accession>A0A3B0YE09</accession>
<gene>
    <name evidence="1" type="ORF">MNBD_GAMMA13-1183</name>
</gene>
<evidence type="ECO:0000313" key="1">
    <source>
        <dbReference type="EMBL" id="VAW77671.1"/>
    </source>
</evidence>
<protein>
    <submittedName>
        <fullName evidence="1">Uncharacterized protein</fullName>
    </submittedName>
</protein>
<proteinExistence type="predicted"/>
<feature type="non-terminal residue" evidence="1">
    <location>
        <position position="63"/>
    </location>
</feature>
<name>A0A3B0YE09_9ZZZZ</name>
<sequence>MKRFILICALLTTSVVIADEQAKGKENHLRMDAQQRAAQGVVTARAEKRRLTDAVSAPGEVVV</sequence>
<dbReference type="EMBL" id="UOFK01000123">
    <property type="protein sequence ID" value="VAW77671.1"/>
    <property type="molecule type" value="Genomic_DNA"/>
</dbReference>
<organism evidence="1">
    <name type="scientific">hydrothermal vent metagenome</name>
    <dbReference type="NCBI Taxonomy" id="652676"/>
    <lineage>
        <taxon>unclassified sequences</taxon>
        <taxon>metagenomes</taxon>
        <taxon>ecological metagenomes</taxon>
    </lineage>
</organism>